<organism evidence="6">
    <name type="scientific">Aphanomyces invadans</name>
    <dbReference type="NCBI Taxonomy" id="157072"/>
    <lineage>
        <taxon>Eukaryota</taxon>
        <taxon>Sar</taxon>
        <taxon>Stramenopiles</taxon>
        <taxon>Oomycota</taxon>
        <taxon>Saprolegniomycetes</taxon>
        <taxon>Saprolegniales</taxon>
        <taxon>Verrucalvaceae</taxon>
        <taxon>Aphanomyces</taxon>
    </lineage>
</organism>
<dbReference type="SUPFAM" id="SSF55248">
    <property type="entry name" value="PCD-like"/>
    <property type="match status" value="1"/>
</dbReference>
<dbReference type="HAMAP" id="MF_00434">
    <property type="entry name" value="Pterin_4_alpha"/>
    <property type="match status" value="1"/>
</dbReference>
<dbReference type="Pfam" id="PF01329">
    <property type="entry name" value="Pterin_4a"/>
    <property type="match status" value="1"/>
</dbReference>
<dbReference type="GeneID" id="20077503"/>
<dbReference type="NCBIfam" id="NF002018">
    <property type="entry name" value="PRK00823.1-3"/>
    <property type="match status" value="1"/>
</dbReference>
<dbReference type="GO" id="GO:0006729">
    <property type="term" value="P:tetrahydrobiopterin biosynthetic process"/>
    <property type="evidence" value="ECO:0007669"/>
    <property type="project" value="InterPro"/>
</dbReference>
<dbReference type="PANTHER" id="PTHR12599">
    <property type="entry name" value="PTERIN-4-ALPHA-CARBINOLAMINE DEHYDRATASE"/>
    <property type="match status" value="1"/>
</dbReference>
<evidence type="ECO:0000256" key="5">
    <source>
        <dbReference type="ARBA" id="ARBA00030497"/>
    </source>
</evidence>
<comment type="similarity">
    <text evidence="2">Belongs to the pterin-4-alpha-carbinolamine dehydratase family.</text>
</comment>
<proteinExistence type="inferred from homology"/>
<dbReference type="EMBL" id="KI913952">
    <property type="protein sequence ID" value="ETW10067.1"/>
    <property type="molecule type" value="Genomic_DNA"/>
</dbReference>
<dbReference type="eggNOG" id="KOG4073">
    <property type="taxonomic scope" value="Eukaryota"/>
</dbReference>
<reference evidence="6" key="1">
    <citation type="submission" date="2013-12" db="EMBL/GenBank/DDBJ databases">
        <title>The Genome Sequence of Aphanomyces invadans NJM9701.</title>
        <authorList>
            <consortium name="The Broad Institute Genomics Platform"/>
            <person name="Russ C."/>
            <person name="Tyler B."/>
            <person name="van West P."/>
            <person name="Dieguez-Uribeondo J."/>
            <person name="Young S.K."/>
            <person name="Zeng Q."/>
            <person name="Gargeya S."/>
            <person name="Fitzgerald M."/>
            <person name="Abouelleil A."/>
            <person name="Alvarado L."/>
            <person name="Chapman S.B."/>
            <person name="Gainer-Dewar J."/>
            <person name="Goldberg J."/>
            <person name="Griggs A."/>
            <person name="Gujja S."/>
            <person name="Hansen M."/>
            <person name="Howarth C."/>
            <person name="Imamovic A."/>
            <person name="Ireland A."/>
            <person name="Larimer J."/>
            <person name="McCowan C."/>
            <person name="Murphy C."/>
            <person name="Pearson M."/>
            <person name="Poon T.W."/>
            <person name="Priest M."/>
            <person name="Roberts A."/>
            <person name="Saif S."/>
            <person name="Shea T."/>
            <person name="Sykes S."/>
            <person name="Wortman J."/>
            <person name="Nusbaum C."/>
            <person name="Birren B."/>
        </authorList>
    </citation>
    <scope>NUCLEOTIDE SEQUENCE [LARGE SCALE GENOMIC DNA]</scope>
    <source>
        <strain evidence="6">NJM9701</strain>
    </source>
</reference>
<dbReference type="InterPro" id="IPR036428">
    <property type="entry name" value="PCD_sf"/>
</dbReference>
<name>A0A024UVW0_9STRA</name>
<dbReference type="InterPro" id="IPR001533">
    <property type="entry name" value="Pterin_deHydtase"/>
</dbReference>
<comment type="catalytic activity">
    <reaction evidence="1">
        <text>(4aS,6R)-4a-hydroxy-L-erythro-5,6,7,8-tetrahydrobiopterin = (6R)-L-erythro-6,7-dihydrobiopterin + H2O</text>
        <dbReference type="Rhea" id="RHEA:11920"/>
        <dbReference type="ChEBI" id="CHEBI:15377"/>
        <dbReference type="ChEBI" id="CHEBI:15642"/>
        <dbReference type="ChEBI" id="CHEBI:43120"/>
        <dbReference type="EC" id="4.2.1.96"/>
    </reaction>
</comment>
<evidence type="ECO:0000313" key="6">
    <source>
        <dbReference type="EMBL" id="ETW10067.1"/>
    </source>
</evidence>
<protein>
    <recommendedName>
        <fullName evidence="3">4a-hydroxytetrahydrobiopterin dehydratase</fullName>
        <ecNumber evidence="3">4.2.1.96</ecNumber>
    </recommendedName>
    <alternativeName>
        <fullName evidence="5">4-alpha-hydroxy-tetrahydropterin dehydratase</fullName>
    </alternativeName>
</protein>
<evidence type="ECO:0000256" key="2">
    <source>
        <dbReference type="ARBA" id="ARBA00006472"/>
    </source>
</evidence>
<gene>
    <name evidence="6" type="ORF">H310_00453</name>
</gene>
<dbReference type="CDD" id="cd00914">
    <property type="entry name" value="PCD_DCoH_subfamily_b"/>
    <property type="match status" value="1"/>
</dbReference>
<keyword evidence="4" id="KW-0456">Lyase</keyword>
<sequence length="202" mass="22986">MATIDPPSPIAAATVGKDESAAPIAASVRKVGRPKSLIHAEFEWSPKFGELKCDQAKCKHCGWRGAYSKQNMDRHWKNCLQRPRDDIAVEARRRFLSTVPKRLTSTERSLGLAKIPDWKVVEGRDAIYRRFDFKDFNEAWGFMSRAALVAEQTNHHPEWFNVYNRVDVTLSTHDCNGLSQNDINFATKLDEFAIGLKSQHDI</sequence>
<dbReference type="PANTHER" id="PTHR12599:SF0">
    <property type="entry name" value="PTERIN-4-ALPHA-CARBINOLAMINE DEHYDRATASE"/>
    <property type="match status" value="1"/>
</dbReference>
<dbReference type="STRING" id="157072.A0A024UVW0"/>
<evidence type="ECO:0000256" key="3">
    <source>
        <dbReference type="ARBA" id="ARBA00013252"/>
    </source>
</evidence>
<dbReference type="OrthoDB" id="277398at2759"/>
<dbReference type="RefSeq" id="XP_008861478.1">
    <property type="nucleotide sequence ID" value="XM_008863256.1"/>
</dbReference>
<dbReference type="Gene3D" id="3.30.1360.20">
    <property type="entry name" value="Transcriptional coactivator/pterin dehydratase"/>
    <property type="match status" value="1"/>
</dbReference>
<evidence type="ECO:0000256" key="4">
    <source>
        <dbReference type="ARBA" id="ARBA00023239"/>
    </source>
</evidence>
<dbReference type="GO" id="GO:0008124">
    <property type="term" value="F:4-alpha-hydroxytetrahydrobiopterin dehydratase activity"/>
    <property type="evidence" value="ECO:0007669"/>
    <property type="project" value="UniProtKB-EC"/>
</dbReference>
<dbReference type="VEuPathDB" id="FungiDB:H310_00453"/>
<accession>A0A024UVW0</accession>
<evidence type="ECO:0000256" key="1">
    <source>
        <dbReference type="ARBA" id="ARBA00001554"/>
    </source>
</evidence>
<dbReference type="EC" id="4.2.1.96" evidence="3"/>
<dbReference type="AlphaFoldDB" id="A0A024UVW0"/>